<gene>
    <name evidence="1" type="ORF">JG688_00013146</name>
</gene>
<organism evidence="1 2">
    <name type="scientific">Phytophthora aleatoria</name>
    <dbReference type="NCBI Taxonomy" id="2496075"/>
    <lineage>
        <taxon>Eukaryota</taxon>
        <taxon>Sar</taxon>
        <taxon>Stramenopiles</taxon>
        <taxon>Oomycota</taxon>
        <taxon>Peronosporomycetes</taxon>
        <taxon>Peronosporales</taxon>
        <taxon>Peronosporaceae</taxon>
        <taxon>Phytophthora</taxon>
    </lineage>
</organism>
<proteinExistence type="predicted"/>
<comment type="caution">
    <text evidence="1">The sequence shown here is derived from an EMBL/GenBank/DDBJ whole genome shotgun (WGS) entry which is preliminary data.</text>
</comment>
<evidence type="ECO:0000313" key="1">
    <source>
        <dbReference type="EMBL" id="KAG6952749.1"/>
    </source>
</evidence>
<dbReference type="EMBL" id="JAENGY010001084">
    <property type="protein sequence ID" value="KAG6952749.1"/>
    <property type="molecule type" value="Genomic_DNA"/>
</dbReference>
<keyword evidence="2" id="KW-1185">Reference proteome</keyword>
<reference evidence="1" key="1">
    <citation type="submission" date="2021-01" db="EMBL/GenBank/DDBJ databases">
        <title>Phytophthora aleatoria, a newly-described species from Pinus radiata is distinct from Phytophthora cactorum isolates based on comparative genomics.</title>
        <authorList>
            <person name="Mcdougal R."/>
            <person name="Panda P."/>
            <person name="Williams N."/>
            <person name="Studholme D.J."/>
        </authorList>
    </citation>
    <scope>NUCLEOTIDE SEQUENCE</scope>
    <source>
        <strain evidence="1">NZFS 4037</strain>
    </source>
</reference>
<protein>
    <submittedName>
        <fullName evidence="1">Uncharacterized protein</fullName>
    </submittedName>
</protein>
<dbReference type="Proteomes" id="UP000709295">
    <property type="component" value="Unassembled WGS sequence"/>
</dbReference>
<accession>A0A8J5ME40</accession>
<name>A0A8J5ME40_9STRA</name>
<sequence length="64" mass="7497">MQVDLRHEHGVECSYMVCFKAKEHVLMELNGERQENFPQLFKFLTIFEEKNLETVMAYEASGGI</sequence>
<evidence type="ECO:0000313" key="2">
    <source>
        <dbReference type="Proteomes" id="UP000709295"/>
    </source>
</evidence>
<dbReference type="AlphaFoldDB" id="A0A8J5ME40"/>